<dbReference type="GO" id="GO:0016740">
    <property type="term" value="F:transferase activity"/>
    <property type="evidence" value="ECO:0007669"/>
    <property type="project" value="UniProtKB-KW"/>
</dbReference>
<evidence type="ECO:0000259" key="1">
    <source>
        <dbReference type="Pfam" id="PF01636"/>
    </source>
</evidence>
<dbReference type="PANTHER" id="PTHR40086:SF1">
    <property type="entry name" value="CELL CYCLE REGULATOR CCRZ"/>
    <property type="match status" value="1"/>
</dbReference>
<name>A0A1V4HM25_9BACL</name>
<accession>A0A1V4HM25</accession>
<dbReference type="OrthoDB" id="2534157at2"/>
<feature type="domain" description="Aminoglycoside phosphotransferase" evidence="1">
    <location>
        <begin position="36"/>
        <end position="278"/>
    </location>
</feature>
<dbReference type="InterPro" id="IPR002575">
    <property type="entry name" value="Aminoglycoside_PTrfase"/>
</dbReference>
<dbReference type="SUPFAM" id="SSF56112">
    <property type="entry name" value="Protein kinase-like (PK-like)"/>
    <property type="match status" value="1"/>
</dbReference>
<gene>
    <name evidence="2" type="ORF">BC351_23805</name>
</gene>
<comment type="caution">
    <text evidence="2">The sequence shown here is derived from an EMBL/GenBank/DDBJ whole genome shotgun (WGS) entry which is preliminary data.</text>
</comment>
<dbReference type="InterPro" id="IPR011009">
    <property type="entry name" value="Kinase-like_dom_sf"/>
</dbReference>
<dbReference type="Pfam" id="PF01636">
    <property type="entry name" value="APH"/>
    <property type="match status" value="1"/>
</dbReference>
<proteinExistence type="predicted"/>
<dbReference type="Gene3D" id="3.90.1200.10">
    <property type="match status" value="1"/>
</dbReference>
<dbReference type="EMBL" id="MBTG01000010">
    <property type="protein sequence ID" value="OPH58382.1"/>
    <property type="molecule type" value="Genomic_DNA"/>
</dbReference>
<protein>
    <submittedName>
        <fullName evidence="2">Aminoglycoside phosphotransferase</fullName>
    </submittedName>
</protein>
<keyword evidence="2" id="KW-0808">Transferase</keyword>
<dbReference type="STRING" id="1469647.BC351_23805"/>
<dbReference type="InterPro" id="IPR052077">
    <property type="entry name" value="CcrZ_PhaseVar_Mediator"/>
</dbReference>
<dbReference type="PANTHER" id="PTHR40086">
    <property type="entry name" value="PHOSPHOTRANSFERASE YTMP-RELATED"/>
    <property type="match status" value="1"/>
</dbReference>
<organism evidence="2 3">
    <name type="scientific">Paenibacillus ferrarius</name>
    <dbReference type="NCBI Taxonomy" id="1469647"/>
    <lineage>
        <taxon>Bacteria</taxon>
        <taxon>Bacillati</taxon>
        <taxon>Bacillota</taxon>
        <taxon>Bacilli</taxon>
        <taxon>Bacillales</taxon>
        <taxon>Paenibacillaceae</taxon>
        <taxon>Paenibacillus</taxon>
    </lineage>
</organism>
<sequence length="331" mass="38696">MDLLLAEKRVVEWATACSDELGFRHSNIEAAYIWNPGGFVNQSYRITDSETVRHVKFAQAAKAPFLKQWAAISEYLSQHYQAPNLVQEVNEEILPGYPYGLVFEFIEGKPLSLAANPQSVIQNVLVKLNQLHTDKEIPKLIATEQARSYSDAFTEEYITRFEEDLDIINAEKHQLHFVTDKSLAWFSTEVDALRETVNQMPSFQKQATDIVHNDINWQNILVNDRDDFWLIDWDDLTVNGDAAMDYSVFLWPLYQTKDWTYWKDYITQLAGQEVVERMEFYFRAKLLDDVIDVLADYIEAENVPEVKEKTQKRAMEIHLHAYAEYMKRYVE</sequence>
<dbReference type="RefSeq" id="WP_079412198.1">
    <property type="nucleotide sequence ID" value="NZ_MBTG01000010.1"/>
</dbReference>
<reference evidence="3" key="1">
    <citation type="submission" date="2016-07" db="EMBL/GenBank/DDBJ databases">
        <authorList>
            <person name="Florea S."/>
            <person name="Webb J.S."/>
            <person name="Jaromczyk J."/>
            <person name="Schardl C.L."/>
        </authorList>
    </citation>
    <scope>NUCLEOTIDE SEQUENCE [LARGE SCALE GENOMIC DNA]</scope>
    <source>
        <strain evidence="3">CY1</strain>
    </source>
</reference>
<dbReference type="Proteomes" id="UP000190626">
    <property type="component" value="Unassembled WGS sequence"/>
</dbReference>
<evidence type="ECO:0000313" key="3">
    <source>
        <dbReference type="Proteomes" id="UP000190626"/>
    </source>
</evidence>
<evidence type="ECO:0000313" key="2">
    <source>
        <dbReference type="EMBL" id="OPH58382.1"/>
    </source>
</evidence>
<dbReference type="AlphaFoldDB" id="A0A1V4HM25"/>
<keyword evidence="3" id="KW-1185">Reference proteome</keyword>